<proteinExistence type="predicted"/>
<name>X0T1X3_9ZZZZ</name>
<gene>
    <name evidence="1" type="ORF">S01H1_04996</name>
</gene>
<dbReference type="EMBL" id="BARS01002609">
    <property type="protein sequence ID" value="GAF70030.1"/>
    <property type="molecule type" value="Genomic_DNA"/>
</dbReference>
<accession>X0T1X3</accession>
<sequence length="118" mass="13147">MDERKAKRLITHFLREIAEEETETVCVEGEDRMVTKAESLAREMWRMALGWNEVRITAEGPKDIEHKPDKGMMAAIIDRTEGRAVPATGVGKPARTIADKVSEQGVDRIAKAGNVDDN</sequence>
<organism evidence="1">
    <name type="scientific">marine sediment metagenome</name>
    <dbReference type="NCBI Taxonomy" id="412755"/>
    <lineage>
        <taxon>unclassified sequences</taxon>
        <taxon>metagenomes</taxon>
        <taxon>ecological metagenomes</taxon>
    </lineage>
</organism>
<comment type="caution">
    <text evidence="1">The sequence shown here is derived from an EMBL/GenBank/DDBJ whole genome shotgun (WGS) entry which is preliminary data.</text>
</comment>
<reference evidence="1" key="1">
    <citation type="journal article" date="2014" name="Front. Microbiol.">
        <title>High frequency of phylogenetically diverse reductive dehalogenase-homologous genes in deep subseafloor sedimentary metagenomes.</title>
        <authorList>
            <person name="Kawai M."/>
            <person name="Futagami T."/>
            <person name="Toyoda A."/>
            <person name="Takaki Y."/>
            <person name="Nishi S."/>
            <person name="Hori S."/>
            <person name="Arai W."/>
            <person name="Tsubouchi T."/>
            <person name="Morono Y."/>
            <person name="Uchiyama I."/>
            <person name="Ito T."/>
            <person name="Fujiyama A."/>
            <person name="Inagaki F."/>
            <person name="Takami H."/>
        </authorList>
    </citation>
    <scope>NUCLEOTIDE SEQUENCE</scope>
    <source>
        <strain evidence="1">Expedition CK06-06</strain>
    </source>
</reference>
<evidence type="ECO:0000313" key="1">
    <source>
        <dbReference type="EMBL" id="GAF70030.1"/>
    </source>
</evidence>
<dbReference type="AlphaFoldDB" id="X0T1X3"/>
<protein>
    <submittedName>
        <fullName evidence="1">Uncharacterized protein</fullName>
    </submittedName>
</protein>